<feature type="region of interest" description="Disordered" evidence="1">
    <location>
        <begin position="78"/>
        <end position="102"/>
    </location>
</feature>
<evidence type="ECO:0000256" key="1">
    <source>
        <dbReference type="SAM" id="MobiDB-lite"/>
    </source>
</evidence>
<accession>A0AAN7AIM4</accession>
<evidence type="ECO:0000313" key="4">
    <source>
        <dbReference type="Proteomes" id="UP001302126"/>
    </source>
</evidence>
<name>A0AAN7AIM4_9PEZI</name>
<keyword evidence="2" id="KW-0732">Signal</keyword>
<evidence type="ECO:0000256" key="2">
    <source>
        <dbReference type="SAM" id="SignalP"/>
    </source>
</evidence>
<dbReference type="Proteomes" id="UP001302126">
    <property type="component" value="Unassembled WGS sequence"/>
</dbReference>
<protein>
    <submittedName>
        <fullName evidence="3">Uncharacterized protein</fullName>
    </submittedName>
</protein>
<feature type="chain" id="PRO_5043053742" evidence="2">
    <location>
        <begin position="17"/>
        <end position="148"/>
    </location>
</feature>
<feature type="compositionally biased region" description="Pro residues" evidence="1">
    <location>
        <begin position="86"/>
        <end position="95"/>
    </location>
</feature>
<organism evidence="3 4">
    <name type="scientific">Podospora australis</name>
    <dbReference type="NCBI Taxonomy" id="1536484"/>
    <lineage>
        <taxon>Eukaryota</taxon>
        <taxon>Fungi</taxon>
        <taxon>Dikarya</taxon>
        <taxon>Ascomycota</taxon>
        <taxon>Pezizomycotina</taxon>
        <taxon>Sordariomycetes</taxon>
        <taxon>Sordariomycetidae</taxon>
        <taxon>Sordariales</taxon>
        <taxon>Podosporaceae</taxon>
        <taxon>Podospora</taxon>
    </lineage>
</organism>
<comment type="caution">
    <text evidence="3">The sequence shown here is derived from an EMBL/GenBank/DDBJ whole genome shotgun (WGS) entry which is preliminary data.</text>
</comment>
<gene>
    <name evidence="3" type="ORF">QBC35DRAFT_552200</name>
</gene>
<sequence length="148" mass="15242">MQLIISILAISAAALAAPVAQVPGRPASIARPIPVAPASYPPVAGRPAHLNHPIPVGGSKPLRVIPVESPLQIIPVINQKREANPEPEPQVPGRPPSIARPIPVTPASYPPIAGSPAHLNHPIPVGGSKPVVVIPVESPLQVIPVINQ</sequence>
<feature type="signal peptide" evidence="2">
    <location>
        <begin position="1"/>
        <end position="16"/>
    </location>
</feature>
<dbReference type="EMBL" id="MU864404">
    <property type="protein sequence ID" value="KAK4187357.1"/>
    <property type="molecule type" value="Genomic_DNA"/>
</dbReference>
<evidence type="ECO:0000313" key="3">
    <source>
        <dbReference type="EMBL" id="KAK4187357.1"/>
    </source>
</evidence>
<keyword evidence="4" id="KW-1185">Reference proteome</keyword>
<reference evidence="3" key="2">
    <citation type="submission" date="2023-05" db="EMBL/GenBank/DDBJ databases">
        <authorList>
            <consortium name="Lawrence Berkeley National Laboratory"/>
            <person name="Steindorff A."/>
            <person name="Hensen N."/>
            <person name="Bonometti L."/>
            <person name="Westerberg I."/>
            <person name="Brannstrom I.O."/>
            <person name="Guillou S."/>
            <person name="Cros-Aarteil S."/>
            <person name="Calhoun S."/>
            <person name="Haridas S."/>
            <person name="Kuo A."/>
            <person name="Mondo S."/>
            <person name="Pangilinan J."/>
            <person name="Riley R."/>
            <person name="Labutti K."/>
            <person name="Andreopoulos B."/>
            <person name="Lipzen A."/>
            <person name="Chen C."/>
            <person name="Yanf M."/>
            <person name="Daum C."/>
            <person name="Ng V."/>
            <person name="Clum A."/>
            <person name="Ohm R."/>
            <person name="Martin F."/>
            <person name="Silar P."/>
            <person name="Natvig D."/>
            <person name="Lalanne C."/>
            <person name="Gautier V."/>
            <person name="Ament-Velasquez S.L."/>
            <person name="Kruys A."/>
            <person name="Hutchinson M.I."/>
            <person name="Powell A.J."/>
            <person name="Barry K."/>
            <person name="Miller A.N."/>
            <person name="Grigoriev I.V."/>
            <person name="Debuchy R."/>
            <person name="Gladieux P."/>
            <person name="Thoren M.H."/>
            <person name="Johannesson H."/>
        </authorList>
    </citation>
    <scope>NUCLEOTIDE SEQUENCE</scope>
    <source>
        <strain evidence="3">PSN309</strain>
    </source>
</reference>
<proteinExistence type="predicted"/>
<reference evidence="3" key="1">
    <citation type="journal article" date="2023" name="Mol. Phylogenet. Evol.">
        <title>Genome-scale phylogeny and comparative genomics of the fungal order Sordariales.</title>
        <authorList>
            <person name="Hensen N."/>
            <person name="Bonometti L."/>
            <person name="Westerberg I."/>
            <person name="Brannstrom I.O."/>
            <person name="Guillou S."/>
            <person name="Cros-Aarteil S."/>
            <person name="Calhoun S."/>
            <person name="Haridas S."/>
            <person name="Kuo A."/>
            <person name="Mondo S."/>
            <person name="Pangilinan J."/>
            <person name="Riley R."/>
            <person name="LaButti K."/>
            <person name="Andreopoulos B."/>
            <person name="Lipzen A."/>
            <person name="Chen C."/>
            <person name="Yan M."/>
            <person name="Daum C."/>
            <person name="Ng V."/>
            <person name="Clum A."/>
            <person name="Steindorff A."/>
            <person name="Ohm R.A."/>
            <person name="Martin F."/>
            <person name="Silar P."/>
            <person name="Natvig D.O."/>
            <person name="Lalanne C."/>
            <person name="Gautier V."/>
            <person name="Ament-Velasquez S.L."/>
            <person name="Kruys A."/>
            <person name="Hutchinson M.I."/>
            <person name="Powell A.J."/>
            <person name="Barry K."/>
            <person name="Miller A.N."/>
            <person name="Grigoriev I.V."/>
            <person name="Debuchy R."/>
            <person name="Gladieux P."/>
            <person name="Hiltunen Thoren M."/>
            <person name="Johannesson H."/>
        </authorList>
    </citation>
    <scope>NUCLEOTIDE SEQUENCE</scope>
    <source>
        <strain evidence="3">PSN309</strain>
    </source>
</reference>
<dbReference type="AlphaFoldDB" id="A0AAN7AIM4"/>